<feature type="compositionally biased region" description="Polar residues" evidence="4">
    <location>
        <begin position="116"/>
        <end position="125"/>
    </location>
</feature>
<feature type="compositionally biased region" description="Basic and acidic residues" evidence="4">
    <location>
        <begin position="163"/>
        <end position="174"/>
    </location>
</feature>
<dbReference type="PROSITE" id="PS50935">
    <property type="entry name" value="SSB"/>
    <property type="match status" value="1"/>
</dbReference>
<dbReference type="OrthoDB" id="9809878at2"/>
<dbReference type="EMBL" id="CZVU01000010">
    <property type="protein sequence ID" value="CUS98153.1"/>
    <property type="molecule type" value="Genomic_DNA"/>
</dbReference>
<dbReference type="GO" id="GO:0006281">
    <property type="term" value="P:DNA repair"/>
    <property type="evidence" value="ECO:0007669"/>
    <property type="project" value="UniProtKB-UniRule"/>
</dbReference>
<dbReference type="InterPro" id="IPR000424">
    <property type="entry name" value="Primosome_PriB/ssb"/>
</dbReference>
<dbReference type="Pfam" id="PF00436">
    <property type="entry name" value="SSB"/>
    <property type="match status" value="1"/>
</dbReference>
<proteinExistence type="inferred from homology"/>
<dbReference type="GO" id="GO:0006310">
    <property type="term" value="P:DNA recombination"/>
    <property type="evidence" value="ECO:0007669"/>
    <property type="project" value="UniProtKB-UniRule"/>
</dbReference>
<dbReference type="AlphaFoldDB" id="A0A656CW35"/>
<dbReference type="Proteomes" id="UP000243065">
    <property type="component" value="Unassembled WGS sequence"/>
</dbReference>
<gene>
    <name evidence="6" type="ORF">JGI24_00404</name>
    <name evidence="5" type="ORF">JGI25_00338</name>
</gene>
<reference evidence="7 8" key="1">
    <citation type="submission" date="2015-11" db="EMBL/GenBank/DDBJ databases">
        <authorList>
            <person name="Varghese N."/>
        </authorList>
    </citation>
    <scope>NUCLEOTIDE SEQUENCE [LARGE SCALE GENOMIC DNA]</scope>
    <source>
        <strain evidence="6 7">JGI-24</strain>
        <strain evidence="5 8">JGI-25</strain>
    </source>
</reference>
<dbReference type="PIRSF" id="PIRSF002070">
    <property type="entry name" value="SSB"/>
    <property type="match status" value="1"/>
</dbReference>
<feature type="short sequence motif" description="Important for interaction with partner proteins" evidence="2">
    <location>
        <begin position="169"/>
        <end position="174"/>
    </location>
</feature>
<dbReference type="InterPro" id="IPR012340">
    <property type="entry name" value="NA-bd_OB-fold"/>
</dbReference>
<comment type="caution">
    <text evidence="2">Lacks conserved residue(s) required for the propagation of feature annotation.</text>
</comment>
<feature type="region of interest" description="Disordered" evidence="4">
    <location>
        <begin position="116"/>
        <end position="174"/>
    </location>
</feature>
<dbReference type="NCBIfam" id="TIGR00621">
    <property type="entry name" value="ssb"/>
    <property type="match status" value="1"/>
</dbReference>
<dbReference type="InterPro" id="IPR011344">
    <property type="entry name" value="ssDNA-bd"/>
</dbReference>
<comment type="subunit">
    <text evidence="2">Homotetramer.</text>
</comment>
<protein>
    <recommendedName>
        <fullName evidence="2 3">Single-stranded DNA-binding protein</fullName>
        <shortName evidence="2">SSB</shortName>
    </recommendedName>
</protein>
<evidence type="ECO:0000313" key="6">
    <source>
        <dbReference type="EMBL" id="CUS98153.1"/>
    </source>
</evidence>
<evidence type="ECO:0000313" key="8">
    <source>
        <dbReference type="Proteomes" id="UP000243105"/>
    </source>
</evidence>
<keyword evidence="2" id="KW-0233">DNA recombination</keyword>
<keyword evidence="2" id="KW-0234">DNA repair</keyword>
<dbReference type="CDD" id="cd04496">
    <property type="entry name" value="SSB_OBF"/>
    <property type="match status" value="1"/>
</dbReference>
<keyword evidence="7" id="KW-1185">Reference proteome</keyword>
<dbReference type="GO" id="GO:0009295">
    <property type="term" value="C:nucleoid"/>
    <property type="evidence" value="ECO:0007669"/>
    <property type="project" value="TreeGrafter"/>
</dbReference>
<evidence type="ECO:0000313" key="5">
    <source>
        <dbReference type="EMBL" id="CUS97939.1"/>
    </source>
</evidence>
<evidence type="ECO:0000256" key="3">
    <source>
        <dbReference type="PIRNR" id="PIRNR002070"/>
    </source>
</evidence>
<keyword evidence="1 2" id="KW-0238">DNA-binding</keyword>
<dbReference type="GO" id="GO:0003697">
    <property type="term" value="F:single-stranded DNA binding"/>
    <property type="evidence" value="ECO:0007669"/>
    <property type="project" value="UniProtKB-UniRule"/>
</dbReference>
<organism evidence="6 7">
    <name type="scientific">Kryptobacter tengchongensis</name>
    <dbReference type="NCBI Taxonomy" id="1643429"/>
    <lineage>
        <taxon>Bacteria</taxon>
        <taxon>Pseudomonadati</taxon>
        <taxon>Candidatus Kryptoniota</taxon>
        <taxon>Candidatus Kryptobacter</taxon>
    </lineage>
</organism>
<dbReference type="GO" id="GO:0006260">
    <property type="term" value="P:DNA replication"/>
    <property type="evidence" value="ECO:0007669"/>
    <property type="project" value="UniProtKB-UniRule"/>
</dbReference>
<dbReference type="Proteomes" id="UP000243105">
    <property type="component" value="Unassembled WGS sequence"/>
</dbReference>
<dbReference type="EMBL" id="CZVV01000013">
    <property type="protein sequence ID" value="CUS97939.1"/>
    <property type="molecule type" value="Genomic_DNA"/>
</dbReference>
<dbReference type="SUPFAM" id="SSF50249">
    <property type="entry name" value="Nucleic acid-binding proteins"/>
    <property type="match status" value="1"/>
</dbReference>
<evidence type="ECO:0000256" key="4">
    <source>
        <dbReference type="SAM" id="MobiDB-lite"/>
    </source>
</evidence>
<keyword evidence="2" id="KW-0235">DNA replication</keyword>
<dbReference type="Gene3D" id="2.40.50.140">
    <property type="entry name" value="Nucleic acid-binding proteins"/>
    <property type="match status" value="1"/>
</dbReference>
<dbReference type="PANTHER" id="PTHR10302:SF27">
    <property type="entry name" value="SINGLE-STRANDED DNA-BINDING PROTEIN"/>
    <property type="match status" value="1"/>
</dbReference>
<name>A0A656CW35_KRYT1</name>
<dbReference type="HAMAP" id="MF_00984">
    <property type="entry name" value="SSB"/>
    <property type="match status" value="1"/>
</dbReference>
<evidence type="ECO:0000256" key="2">
    <source>
        <dbReference type="HAMAP-Rule" id="MF_00984"/>
    </source>
</evidence>
<evidence type="ECO:0000256" key="1">
    <source>
        <dbReference type="ARBA" id="ARBA00023125"/>
    </source>
</evidence>
<dbReference type="PANTHER" id="PTHR10302">
    <property type="entry name" value="SINGLE-STRANDED DNA-BINDING PROTEIN"/>
    <property type="match status" value="1"/>
</dbReference>
<sequence>MARSLNKVMLIGHVGADPELRYTPSGVPVATFRIATNETWRDAEGNMQERTEWHTIVVWRKLAELTNELLKKGSRVYVEGRLQTRTYEDKNGIRRTVTEIVADDIILLEARTAPSELSTQLQQKTAPVEPTDEITTPDIAEIETSEEEIKNPEIPPEISDQSTPEKTKDDELPF</sequence>
<evidence type="ECO:0000313" key="7">
    <source>
        <dbReference type="Proteomes" id="UP000243065"/>
    </source>
</evidence>
<comment type="function">
    <text evidence="2">Plays an important role in DNA replication, recombination and repair. Binds to ssDNA and to an array of partner proteins to recruit them to their sites of action during DNA metabolism.</text>
</comment>
<accession>A0A656CW35</accession>
<dbReference type="RefSeq" id="WP_072149869.1">
    <property type="nucleotide sequence ID" value="NZ_CZVH01000011.1"/>
</dbReference>
<keyword evidence="2" id="KW-0227">DNA damage</keyword>